<organism evidence="1">
    <name type="scientific">Nicotiana tabacum</name>
    <name type="common">Common tobacco</name>
    <dbReference type="NCBI Taxonomy" id="4097"/>
    <lineage>
        <taxon>Eukaryota</taxon>
        <taxon>Viridiplantae</taxon>
        <taxon>Streptophyta</taxon>
        <taxon>Embryophyta</taxon>
        <taxon>Tracheophyta</taxon>
        <taxon>Spermatophyta</taxon>
        <taxon>Magnoliopsida</taxon>
        <taxon>eudicotyledons</taxon>
        <taxon>Gunneridae</taxon>
        <taxon>Pentapetalae</taxon>
        <taxon>asterids</taxon>
        <taxon>lamiids</taxon>
        <taxon>Solanales</taxon>
        <taxon>Solanaceae</taxon>
        <taxon>Nicotianoideae</taxon>
        <taxon>Nicotianeae</taxon>
        <taxon>Nicotiana</taxon>
    </lineage>
</organism>
<protein>
    <submittedName>
        <fullName evidence="1">Protein DETOXIFICATION 40-like</fullName>
    </submittedName>
</protein>
<dbReference type="STRING" id="4097.A0A1S3YN77"/>
<proteinExistence type="predicted"/>
<dbReference type="AlphaFoldDB" id="A0A1S3YN77"/>
<name>A0A1S3YN77_TOBAC</name>
<evidence type="ECO:0000313" key="1">
    <source>
        <dbReference type="RefSeq" id="XP_016453548.1"/>
    </source>
</evidence>
<dbReference type="OrthoDB" id="2126698at2759"/>
<reference evidence="1" key="1">
    <citation type="submission" date="2025-08" db="UniProtKB">
        <authorList>
            <consortium name="RefSeq"/>
        </authorList>
    </citation>
    <scope>IDENTIFICATION</scope>
</reference>
<dbReference type="OMA" id="LMVRWLF"/>
<sequence>MESEAEQPLLAAHGASSELEEVLSDSQLPYFQRLRSASWIKFQLLFRLAAPAVAVYMINNAMSISTRIFSGQLGNRDQNIQLFAYGLMAVYFYYL</sequence>
<dbReference type="PaxDb" id="4097-A0A1S3YN77"/>
<gene>
    <name evidence="1" type="primary">LOC107777895</name>
</gene>
<dbReference type="RefSeq" id="XP_016453548.1">
    <property type="nucleotide sequence ID" value="XM_016598062.1"/>
</dbReference>
<dbReference type="KEGG" id="nta:107777895"/>
<accession>A0A1S3YN77</accession>